<dbReference type="InterPro" id="IPR036821">
    <property type="entry name" value="Peptide_deformylase_sf"/>
</dbReference>
<protein>
    <recommendedName>
        <fullName evidence="2">Peptide deformylase</fullName>
        <shortName evidence="2">PDF</shortName>
        <ecNumber evidence="2">3.5.1.88</ecNumber>
    </recommendedName>
    <alternativeName>
        <fullName evidence="2">Polypeptide deformylase</fullName>
    </alternativeName>
</protein>
<dbReference type="PANTHER" id="PTHR10458:SF22">
    <property type="entry name" value="PEPTIDE DEFORMYLASE"/>
    <property type="match status" value="1"/>
</dbReference>
<comment type="similarity">
    <text evidence="1 2">Belongs to the polypeptide deformylase family.</text>
</comment>
<comment type="function">
    <text evidence="2">Removes the formyl group from the N-terminal Met of newly synthesized proteins. Requires at least a dipeptide for an efficient rate of reaction. N-terminal L-methionine is a prerequisite for activity but the enzyme has broad specificity at other positions.</text>
</comment>
<dbReference type="PANTHER" id="PTHR10458">
    <property type="entry name" value="PEPTIDE DEFORMYLASE"/>
    <property type="match status" value="1"/>
</dbReference>
<reference evidence="3 4" key="1">
    <citation type="submission" date="2015-02" db="EMBL/GenBank/DDBJ databases">
        <title>Draft genome sequences of ten Microbacterium spp. with emphasis on heavy metal contaminated environments.</title>
        <authorList>
            <person name="Corretto E."/>
        </authorList>
    </citation>
    <scope>NUCLEOTIDE SEQUENCE [LARGE SCALE GENOMIC DNA]</scope>
    <source>
        <strain evidence="3 4">DSM 23848</strain>
    </source>
</reference>
<keyword evidence="4" id="KW-1185">Reference proteome</keyword>
<keyword evidence="2" id="KW-0479">Metal-binding</keyword>
<dbReference type="PATRIC" id="fig|582680.7.peg.3810"/>
<dbReference type="RefSeq" id="WP_045252377.1">
    <property type="nucleotide sequence ID" value="NZ_CP099706.1"/>
</dbReference>
<sequence>MTVREIRLFGDPVLRTVCAEIETIDDGVRALVADLVDTVELPGRAGVAAPQIGVALRAFSYNIDGDIGYVLNPVLTEVRGEPVPTGEGCLSVPGLWHDALRHPWARVEGIDLDGEPVVLEGEGLLAQALQHETDHLDGKVYLSRLDPETRRIAMREVRESSWF</sequence>
<evidence type="ECO:0000313" key="3">
    <source>
        <dbReference type="EMBL" id="KJL17506.1"/>
    </source>
</evidence>
<dbReference type="Proteomes" id="UP000033448">
    <property type="component" value="Unassembled WGS sequence"/>
</dbReference>
<gene>
    <name evidence="3" type="primary">def_2</name>
    <name evidence="2" type="synonym">def</name>
    <name evidence="3" type="ORF">RL72_03755</name>
</gene>
<keyword evidence="2 3" id="KW-0378">Hydrolase</keyword>
<dbReference type="NCBIfam" id="NF001159">
    <property type="entry name" value="PRK00150.1-3"/>
    <property type="match status" value="1"/>
</dbReference>
<feature type="binding site" evidence="2">
    <location>
        <position position="135"/>
    </location>
    <ligand>
        <name>Fe cation</name>
        <dbReference type="ChEBI" id="CHEBI:24875"/>
    </ligand>
</feature>
<evidence type="ECO:0000256" key="2">
    <source>
        <dbReference type="HAMAP-Rule" id="MF_00163"/>
    </source>
</evidence>
<dbReference type="Gene3D" id="3.90.45.10">
    <property type="entry name" value="Peptide deformylase"/>
    <property type="match status" value="1"/>
</dbReference>
<dbReference type="SUPFAM" id="SSF56420">
    <property type="entry name" value="Peptide deformylase"/>
    <property type="match status" value="1"/>
</dbReference>
<keyword evidence="2" id="KW-0408">Iron</keyword>
<dbReference type="GO" id="GO:0042586">
    <property type="term" value="F:peptide deformylase activity"/>
    <property type="evidence" value="ECO:0007669"/>
    <property type="project" value="UniProtKB-UniRule"/>
</dbReference>
<dbReference type="EMBL" id="JYIT01000086">
    <property type="protein sequence ID" value="KJL17506.1"/>
    <property type="molecule type" value="Genomic_DNA"/>
</dbReference>
<dbReference type="InterPro" id="IPR023635">
    <property type="entry name" value="Peptide_deformylase"/>
</dbReference>
<feature type="active site" evidence="2">
    <location>
        <position position="132"/>
    </location>
</feature>
<dbReference type="EC" id="3.5.1.88" evidence="2"/>
<feature type="binding site" evidence="2">
    <location>
        <position position="89"/>
    </location>
    <ligand>
        <name>Fe cation</name>
        <dbReference type="ChEBI" id="CHEBI:24875"/>
    </ligand>
</feature>
<name>A0A0F0KE08_9MICO</name>
<dbReference type="OrthoDB" id="9804313at2"/>
<dbReference type="Pfam" id="PF01327">
    <property type="entry name" value="Pep_deformylase"/>
    <property type="match status" value="1"/>
</dbReference>
<comment type="catalytic activity">
    <reaction evidence="2">
        <text>N-terminal N-formyl-L-methionyl-[peptide] + H2O = N-terminal L-methionyl-[peptide] + formate</text>
        <dbReference type="Rhea" id="RHEA:24420"/>
        <dbReference type="Rhea" id="RHEA-COMP:10639"/>
        <dbReference type="Rhea" id="RHEA-COMP:10640"/>
        <dbReference type="ChEBI" id="CHEBI:15377"/>
        <dbReference type="ChEBI" id="CHEBI:15740"/>
        <dbReference type="ChEBI" id="CHEBI:49298"/>
        <dbReference type="ChEBI" id="CHEBI:64731"/>
        <dbReference type="EC" id="3.5.1.88"/>
    </reaction>
</comment>
<comment type="cofactor">
    <cofactor evidence="2">
        <name>Fe(2+)</name>
        <dbReference type="ChEBI" id="CHEBI:29033"/>
    </cofactor>
    <text evidence="2">Binds 1 Fe(2+) ion.</text>
</comment>
<dbReference type="GO" id="GO:0006412">
    <property type="term" value="P:translation"/>
    <property type="evidence" value="ECO:0007669"/>
    <property type="project" value="UniProtKB-UniRule"/>
</dbReference>
<accession>A0A0F0KE08</accession>
<organism evidence="3 4">
    <name type="scientific">Microbacterium azadirachtae</name>
    <dbReference type="NCBI Taxonomy" id="582680"/>
    <lineage>
        <taxon>Bacteria</taxon>
        <taxon>Bacillati</taxon>
        <taxon>Actinomycetota</taxon>
        <taxon>Actinomycetes</taxon>
        <taxon>Micrococcales</taxon>
        <taxon>Microbacteriaceae</taxon>
        <taxon>Microbacterium</taxon>
    </lineage>
</organism>
<comment type="caution">
    <text evidence="3">The sequence shown here is derived from an EMBL/GenBank/DDBJ whole genome shotgun (WGS) entry which is preliminary data.</text>
</comment>
<keyword evidence="2" id="KW-0648">Protein biosynthesis</keyword>
<dbReference type="PRINTS" id="PR01576">
    <property type="entry name" value="PDEFORMYLASE"/>
</dbReference>
<dbReference type="CDD" id="cd00487">
    <property type="entry name" value="Pep_deformylase"/>
    <property type="match status" value="1"/>
</dbReference>
<evidence type="ECO:0000256" key="1">
    <source>
        <dbReference type="ARBA" id="ARBA00010759"/>
    </source>
</evidence>
<dbReference type="GO" id="GO:0046872">
    <property type="term" value="F:metal ion binding"/>
    <property type="evidence" value="ECO:0007669"/>
    <property type="project" value="UniProtKB-KW"/>
</dbReference>
<dbReference type="AlphaFoldDB" id="A0A0F0KE08"/>
<proteinExistence type="inferred from homology"/>
<dbReference type="PIRSF" id="PIRSF004749">
    <property type="entry name" value="Pep_def"/>
    <property type="match status" value="1"/>
</dbReference>
<dbReference type="HAMAP" id="MF_00163">
    <property type="entry name" value="Pep_deformylase"/>
    <property type="match status" value="1"/>
</dbReference>
<evidence type="ECO:0000313" key="4">
    <source>
        <dbReference type="Proteomes" id="UP000033448"/>
    </source>
</evidence>
<feature type="binding site" evidence="2">
    <location>
        <position position="131"/>
    </location>
    <ligand>
        <name>Fe cation</name>
        <dbReference type="ChEBI" id="CHEBI:24875"/>
    </ligand>
</feature>